<name>E6K187_PARDN</name>
<dbReference type="EMBL" id="AEON01000001">
    <property type="protein sequence ID" value="EFT83568.1"/>
    <property type="molecule type" value="Genomic_DNA"/>
</dbReference>
<dbReference type="Proteomes" id="UP000004946">
    <property type="component" value="Chromosome"/>
</dbReference>
<reference evidence="3 4" key="1">
    <citation type="submission" date="2010-12" db="EMBL/GenBank/DDBJ databases">
        <authorList>
            <person name="Muzny D."/>
            <person name="Qin X."/>
            <person name="Buhay C."/>
            <person name="Dugan-Rocha S."/>
            <person name="Ding Y."/>
            <person name="Chen G."/>
            <person name="Hawes A."/>
            <person name="Holder M."/>
            <person name="Jhangiani S."/>
            <person name="Johnson A."/>
            <person name="Khan Z."/>
            <person name="Li Z."/>
            <person name="Liu W."/>
            <person name="Liu X."/>
            <person name="Perez L."/>
            <person name="Shen H."/>
            <person name="Wang Q."/>
            <person name="Watt J."/>
            <person name="Xi L."/>
            <person name="Xin Y."/>
            <person name="Zhou J."/>
            <person name="Deng J."/>
            <person name="Jiang H."/>
            <person name="Liu Y."/>
            <person name="Qu J."/>
            <person name="Song X.-Z."/>
            <person name="Zhang L."/>
            <person name="Villasana D."/>
            <person name="Johnson A."/>
            <person name="Liu J."/>
            <person name="Liyanage D."/>
            <person name="Lorensuhewa L."/>
            <person name="Robinson T."/>
            <person name="Song A."/>
            <person name="Song B.-B."/>
            <person name="Dinh H."/>
            <person name="Thornton R."/>
            <person name="Coyle M."/>
            <person name="Francisco L."/>
            <person name="Jackson L."/>
            <person name="Javaid M."/>
            <person name="Korchina V."/>
            <person name="Kovar C."/>
            <person name="Mata R."/>
            <person name="Mathew T."/>
            <person name="Ngo R."/>
            <person name="Nguyen L."/>
            <person name="Nguyen N."/>
            <person name="Okwuonu G."/>
            <person name="Ongeri F."/>
            <person name="Pham C."/>
            <person name="Simmons D."/>
            <person name="Wilczek-Boney K."/>
            <person name="Hale W."/>
            <person name="Jakkamsetti A."/>
            <person name="Pham P."/>
            <person name="Ruth R."/>
            <person name="San Lucas F."/>
            <person name="Warren J."/>
            <person name="Zhang J."/>
            <person name="Zhao Z."/>
            <person name="Zhou C."/>
            <person name="Zhu D."/>
            <person name="Lee S."/>
            <person name="Bess C."/>
            <person name="Blankenburg K."/>
            <person name="Forbes L."/>
            <person name="Fu Q."/>
            <person name="Gubbala S."/>
            <person name="Hirani K."/>
            <person name="Jayaseelan J.C."/>
            <person name="Lara F."/>
            <person name="Munidasa M."/>
            <person name="Palculict T."/>
            <person name="Patil S."/>
            <person name="Pu L.-L."/>
            <person name="Saada N."/>
            <person name="Tang L."/>
            <person name="Weissenberger G."/>
            <person name="Zhu Y."/>
            <person name="Hemphill L."/>
            <person name="Shang Y."/>
            <person name="Youmans B."/>
            <person name="Ayvaz T."/>
            <person name="Ross M."/>
            <person name="Santibanez J."/>
            <person name="Aqrawi P."/>
            <person name="Gross S."/>
            <person name="Joshi V."/>
            <person name="Fowler G."/>
            <person name="Nazareth L."/>
            <person name="Reid J."/>
            <person name="Worley K."/>
            <person name="Petrosino J."/>
            <person name="Highlander S."/>
            <person name="Gibbs R."/>
        </authorList>
    </citation>
    <scope>NUCLEOTIDE SEQUENCE [LARGE SCALE GENOMIC DNA]</scope>
    <source>
        <strain evidence="3 4">DSM 10105</strain>
    </source>
</reference>
<dbReference type="eggNOG" id="ENOG502ZCCY">
    <property type="taxonomic scope" value="Bacteria"/>
</dbReference>
<protein>
    <recommendedName>
        <fullName evidence="2">DUF8094 domain-containing protein</fullName>
    </recommendedName>
</protein>
<gene>
    <name evidence="3" type="ORF">HMPREF0620_0573</name>
</gene>
<comment type="caution">
    <text evidence="3">The sequence shown here is derived from an EMBL/GenBank/DDBJ whole genome shotgun (WGS) entry which is preliminary data.</text>
</comment>
<dbReference type="PATRIC" id="fig|864564.6.peg.1135"/>
<keyword evidence="4" id="KW-1185">Reference proteome</keyword>
<evidence type="ECO:0000313" key="3">
    <source>
        <dbReference type="EMBL" id="EFT83568.1"/>
    </source>
</evidence>
<keyword evidence="1" id="KW-0732">Signal</keyword>
<accession>E6K187</accession>
<dbReference type="AlphaFoldDB" id="E6K187"/>
<dbReference type="PROSITE" id="PS51257">
    <property type="entry name" value="PROKAR_LIPOPROTEIN"/>
    <property type="match status" value="1"/>
</dbReference>
<feature type="signal peptide" evidence="1">
    <location>
        <begin position="1"/>
        <end position="25"/>
    </location>
</feature>
<evidence type="ECO:0000259" key="2">
    <source>
        <dbReference type="Pfam" id="PF26366"/>
    </source>
</evidence>
<dbReference type="HOGENOM" id="CLU_066817_0_0_11"/>
<evidence type="ECO:0000313" key="4">
    <source>
        <dbReference type="Proteomes" id="UP000004946"/>
    </source>
</evidence>
<organism evidence="3 4">
    <name type="scientific">Parascardovia denticolens DSM 10105 = JCM 12538</name>
    <dbReference type="NCBI Taxonomy" id="864564"/>
    <lineage>
        <taxon>Bacteria</taxon>
        <taxon>Bacillati</taxon>
        <taxon>Actinomycetota</taxon>
        <taxon>Actinomycetes</taxon>
        <taxon>Bifidobacteriales</taxon>
        <taxon>Bifidobacteriaceae</taxon>
        <taxon>Parascardovia</taxon>
    </lineage>
</organism>
<feature type="chain" id="PRO_5003204960" description="DUF8094 domain-containing protein" evidence="1">
    <location>
        <begin position="26"/>
        <end position="354"/>
    </location>
</feature>
<sequence length="354" mass="38509">MTKRFQRFPKIITACLSVATVASLAACGSIPEPKKSDLSQTSVVTLTQEEKIRSRVIKDVVSADANQDVDALAKYAEGPELAVRTAQLTIAKATKKLDPAATIPTGYQQLVVPVESRWPRSLYTITSPTEDRQTARILVFSQDSARTNYKLWGLVRMLPGVTMPTFAIQAPATAKSSETNYPNHEGTADEDGLIMTPQEAVKAYADYLQKGTSSSNASKFDKDAFSTEMQKLTTVIDQGIKKNGGSQRQEYSFRKGAIRVLVTSRTSNASKATLGALVIAEIDSTWTRTAGKDRKSLPISDSEKALFGQQDGKQSIEADYVNVVALYVPFKGDKTNTVIRCVGSERVPVSVQAK</sequence>
<evidence type="ECO:0000256" key="1">
    <source>
        <dbReference type="SAM" id="SignalP"/>
    </source>
</evidence>
<dbReference type="InterPro" id="IPR058407">
    <property type="entry name" value="DUF8094"/>
</dbReference>
<proteinExistence type="predicted"/>
<dbReference type="Pfam" id="PF26366">
    <property type="entry name" value="DUF8094"/>
    <property type="match status" value="1"/>
</dbReference>
<feature type="domain" description="DUF8094" evidence="2">
    <location>
        <begin position="62"/>
        <end position="338"/>
    </location>
</feature>
<dbReference type="RefSeq" id="WP_006288966.1">
    <property type="nucleotide sequence ID" value="NZ_AP012333.1"/>
</dbReference>
<dbReference type="KEGG" id="pdo:PSDT_1045"/>